<proteinExistence type="predicted"/>
<feature type="domain" description="Glycosyl transferase family 1" evidence="1">
    <location>
        <begin position="185"/>
        <end position="340"/>
    </location>
</feature>
<organism evidence="3 4">
    <name type="scientific">Reinekea marinisedimentorum</name>
    <dbReference type="NCBI Taxonomy" id="230495"/>
    <lineage>
        <taxon>Bacteria</taxon>
        <taxon>Pseudomonadati</taxon>
        <taxon>Pseudomonadota</taxon>
        <taxon>Gammaproteobacteria</taxon>
        <taxon>Oceanospirillales</taxon>
        <taxon>Saccharospirillaceae</taxon>
        <taxon>Reinekea</taxon>
    </lineage>
</organism>
<dbReference type="InterPro" id="IPR028098">
    <property type="entry name" value="Glyco_trans_4-like_N"/>
</dbReference>
<dbReference type="PANTHER" id="PTHR12526">
    <property type="entry name" value="GLYCOSYLTRANSFERASE"/>
    <property type="match status" value="1"/>
</dbReference>
<evidence type="ECO:0000313" key="3">
    <source>
        <dbReference type="EMBL" id="TCS42383.1"/>
    </source>
</evidence>
<comment type="caution">
    <text evidence="3">The sequence shown here is derived from an EMBL/GenBank/DDBJ whole genome shotgun (WGS) entry which is preliminary data.</text>
</comment>
<gene>
    <name evidence="3" type="ORF">BCF53_10344</name>
</gene>
<dbReference type="OrthoDB" id="9804196at2"/>
<dbReference type="Pfam" id="PF00534">
    <property type="entry name" value="Glycos_transf_1"/>
    <property type="match status" value="1"/>
</dbReference>
<accession>A0A4R3I812</accession>
<dbReference type="AlphaFoldDB" id="A0A4R3I812"/>
<dbReference type="RefSeq" id="WP_132700308.1">
    <property type="nucleotide sequence ID" value="NZ_SLZR01000003.1"/>
</dbReference>
<name>A0A4R3I812_9GAMM</name>
<dbReference type="EMBL" id="SLZR01000003">
    <property type="protein sequence ID" value="TCS42383.1"/>
    <property type="molecule type" value="Genomic_DNA"/>
</dbReference>
<evidence type="ECO:0000259" key="1">
    <source>
        <dbReference type="Pfam" id="PF00534"/>
    </source>
</evidence>
<evidence type="ECO:0000259" key="2">
    <source>
        <dbReference type="Pfam" id="PF13439"/>
    </source>
</evidence>
<dbReference type="Proteomes" id="UP000295793">
    <property type="component" value="Unassembled WGS sequence"/>
</dbReference>
<reference evidence="3 4" key="1">
    <citation type="submission" date="2019-03" db="EMBL/GenBank/DDBJ databases">
        <title>Genomic Encyclopedia of Archaeal and Bacterial Type Strains, Phase II (KMG-II): from individual species to whole genera.</title>
        <authorList>
            <person name="Goeker M."/>
        </authorList>
    </citation>
    <scope>NUCLEOTIDE SEQUENCE [LARGE SCALE GENOMIC DNA]</scope>
    <source>
        <strain evidence="3 4">DSM 15388</strain>
    </source>
</reference>
<keyword evidence="4" id="KW-1185">Reference proteome</keyword>
<dbReference type="GO" id="GO:0016757">
    <property type="term" value="F:glycosyltransferase activity"/>
    <property type="evidence" value="ECO:0007669"/>
    <property type="project" value="InterPro"/>
</dbReference>
<protein>
    <submittedName>
        <fullName evidence="3">Glycosyltransferase involved in cell wall biosynthesis</fullName>
    </submittedName>
</protein>
<dbReference type="GO" id="GO:1901135">
    <property type="term" value="P:carbohydrate derivative metabolic process"/>
    <property type="evidence" value="ECO:0007669"/>
    <property type="project" value="UniProtKB-ARBA"/>
</dbReference>
<dbReference type="InterPro" id="IPR001296">
    <property type="entry name" value="Glyco_trans_1"/>
</dbReference>
<dbReference type="Gene3D" id="3.40.50.2000">
    <property type="entry name" value="Glycogen Phosphorylase B"/>
    <property type="match status" value="2"/>
</dbReference>
<evidence type="ECO:0000313" key="4">
    <source>
        <dbReference type="Proteomes" id="UP000295793"/>
    </source>
</evidence>
<keyword evidence="3" id="KW-0808">Transferase</keyword>
<dbReference type="Pfam" id="PF13439">
    <property type="entry name" value="Glyco_transf_4"/>
    <property type="match status" value="1"/>
</dbReference>
<feature type="domain" description="Glycosyltransferase subfamily 4-like N-terminal" evidence="2">
    <location>
        <begin position="20"/>
        <end position="179"/>
    </location>
</feature>
<dbReference type="SUPFAM" id="SSF53756">
    <property type="entry name" value="UDP-Glycosyltransferase/glycogen phosphorylase"/>
    <property type="match status" value="1"/>
</dbReference>
<sequence length="373" mass="41960">MGKQSTTAVTHVQIVQHLQPGGIETMVLDLARFAEQGKKALIVSLEGTETEALARWPRLKEFRDQLAFLNKQPGWQLKTFWELHRLLRRNNVERVHTHHIGPMLYGGVAARLAGVQQWVHTEHDAWHLQNPRHRKLAGFCFRSFKPCLVADAGMVADQIKTQLPGVSTEVIYNGIDTQRFCPGNQQQAREHLGLPVDKQLIGCAARLHEVKGQHRLIHLIKKFPAHVHLALAGSGDTKQQLVELAYSLKVADRVHFLGAIDDMPEFYRSLDVFCLTSDFEGLPLSPLEAQACNIPAVVTDVGGARETVCPKTGYWVPLDNEAKLITAVANAFMRPQYPQPRTFIEQQYDVRKMVKEYSAVAKMASQSNWRTAS</sequence>